<evidence type="ECO:0000256" key="8">
    <source>
        <dbReference type="ARBA" id="ARBA00022837"/>
    </source>
</evidence>
<keyword evidence="16" id="KW-1185">Reference proteome</keyword>
<feature type="non-terminal residue" evidence="15">
    <location>
        <position position="559"/>
    </location>
</feature>
<dbReference type="PROSITE" id="PS50920">
    <property type="entry name" value="SOLCAR"/>
    <property type="match status" value="3"/>
</dbReference>
<accession>A0A8H7UKW8</accession>
<evidence type="ECO:0000256" key="11">
    <source>
        <dbReference type="ARBA" id="ARBA00023136"/>
    </source>
</evidence>
<dbReference type="AlphaFoldDB" id="A0A8H7UKW8"/>
<sequence length="559" mass="61493">YGQFPGADLLSFPFPVTLHYTNTYSTHKQLILIKAFVTMSLDSENPKSLSGNSRPYFAEEPAKRDSRLKSLFSALANPETGYIDTESVLKGIQTLTYQLPAQKRDDIVKKLVEKCDTSKDGLVDFAEFETYVVEKEEELWHLFEQIDKSGDQMLQREEVKSALRRGGIAASDKEVEQFVQAMDQDGDGQIDFAEWRDYLLQLLPKDTTSIVEVFRYYNSATQLNQDADVVIPPNDETAQYALQYLLAGGVAGAVSRTCTAPLDRLKVHLITYVAETTGSSDSVVKKAPRTSLMQAIKTIYRSGGGIRAFFVGNGLNVLKIFPESAIKFWSFEKAKVALSKIEGIDEKNRISTVARFAAGGIAGIVSQFAIYPVETLKIRIQSQPFTNVADKSVQKSVNSAIVSTAKQMYRSGGLMAFWPGLPAITPCSSKTLGLIGVFPYQALDMGIYDTLKSAYLESFEKEEKSKETPSMLVLWGCGIASGSIGASSVYPLSMIRTRLQAKGTPGAAWSVARDTLRNEGLVGFYAGLTPTLIKVVPAASISYVVYEWSKKLLNVNDGD</sequence>
<dbReference type="InterPro" id="IPR002067">
    <property type="entry name" value="MCP"/>
</dbReference>
<dbReference type="InterPro" id="IPR002048">
    <property type="entry name" value="EF_hand_dom"/>
</dbReference>
<dbReference type="GO" id="GO:0005509">
    <property type="term" value="F:calcium ion binding"/>
    <property type="evidence" value="ECO:0007669"/>
    <property type="project" value="InterPro"/>
</dbReference>
<keyword evidence="3 13" id="KW-0813">Transport</keyword>
<evidence type="ECO:0000256" key="12">
    <source>
        <dbReference type="PROSITE-ProRule" id="PRU00282"/>
    </source>
</evidence>
<keyword evidence="10" id="KW-0496">Mitochondrion</keyword>
<evidence type="ECO:0000313" key="16">
    <source>
        <dbReference type="Proteomes" id="UP000654370"/>
    </source>
</evidence>
<dbReference type="SUPFAM" id="SSF103506">
    <property type="entry name" value="Mitochondrial carrier"/>
    <property type="match status" value="1"/>
</dbReference>
<evidence type="ECO:0000313" key="15">
    <source>
        <dbReference type="EMBL" id="KAG2183563.1"/>
    </source>
</evidence>
<dbReference type="Gene3D" id="1.10.238.10">
    <property type="entry name" value="EF-hand"/>
    <property type="match status" value="2"/>
</dbReference>
<reference evidence="15" key="1">
    <citation type="submission" date="2020-12" db="EMBL/GenBank/DDBJ databases">
        <title>Metabolic potential, ecology and presence of endohyphal bacteria is reflected in genomic diversity of Mucoromycotina.</title>
        <authorList>
            <person name="Muszewska A."/>
            <person name="Okrasinska A."/>
            <person name="Steczkiewicz K."/>
            <person name="Drgas O."/>
            <person name="Orlowska M."/>
            <person name="Perlinska-Lenart U."/>
            <person name="Aleksandrzak-Piekarczyk T."/>
            <person name="Szatraj K."/>
            <person name="Zielenkiewicz U."/>
            <person name="Pilsyk S."/>
            <person name="Malc E."/>
            <person name="Mieczkowski P."/>
            <person name="Kruszewska J.S."/>
            <person name="Biernat P."/>
            <person name="Pawlowska J."/>
        </authorList>
    </citation>
    <scope>NUCLEOTIDE SEQUENCE</scope>
    <source>
        <strain evidence="15">WA0000067209</strain>
    </source>
</reference>
<dbReference type="Pfam" id="PF13499">
    <property type="entry name" value="EF-hand_7"/>
    <property type="match status" value="1"/>
</dbReference>
<evidence type="ECO:0000256" key="6">
    <source>
        <dbReference type="ARBA" id="ARBA00022737"/>
    </source>
</evidence>
<dbReference type="PROSITE" id="PS50222">
    <property type="entry name" value="EF_HAND_2"/>
    <property type="match status" value="2"/>
</dbReference>
<comment type="caution">
    <text evidence="15">The sequence shown here is derived from an EMBL/GenBank/DDBJ whole genome shotgun (WGS) entry which is preliminary data.</text>
</comment>
<feature type="repeat" description="Solcar" evidence="12">
    <location>
        <begin position="239"/>
        <end position="337"/>
    </location>
</feature>
<organism evidence="15 16">
    <name type="scientific">Mortierella isabellina</name>
    <name type="common">Filamentous fungus</name>
    <name type="synonym">Umbelopsis isabellina</name>
    <dbReference type="NCBI Taxonomy" id="91625"/>
    <lineage>
        <taxon>Eukaryota</taxon>
        <taxon>Fungi</taxon>
        <taxon>Fungi incertae sedis</taxon>
        <taxon>Mucoromycota</taxon>
        <taxon>Mucoromycotina</taxon>
        <taxon>Umbelopsidomycetes</taxon>
        <taxon>Umbelopsidales</taxon>
        <taxon>Umbelopsidaceae</taxon>
        <taxon>Umbelopsis</taxon>
    </lineage>
</organism>
<keyword evidence="4 12" id="KW-0812">Transmembrane</keyword>
<feature type="repeat" description="Solcar" evidence="12">
    <location>
        <begin position="350"/>
        <end position="454"/>
    </location>
</feature>
<keyword evidence="7" id="KW-0999">Mitochondrion inner membrane</keyword>
<keyword evidence="9" id="KW-1133">Transmembrane helix</keyword>
<dbReference type="EMBL" id="JAEPQZ010000003">
    <property type="protein sequence ID" value="KAG2183563.1"/>
    <property type="molecule type" value="Genomic_DNA"/>
</dbReference>
<dbReference type="CDD" id="cd00051">
    <property type="entry name" value="EFh"/>
    <property type="match status" value="1"/>
</dbReference>
<keyword evidence="6" id="KW-0677">Repeat</keyword>
<dbReference type="PRINTS" id="PR00926">
    <property type="entry name" value="MITOCARRIER"/>
</dbReference>
<dbReference type="SMART" id="SM00054">
    <property type="entry name" value="EFh"/>
    <property type="match status" value="3"/>
</dbReference>
<keyword evidence="8" id="KW-0106">Calcium</keyword>
<dbReference type="InterPro" id="IPR011992">
    <property type="entry name" value="EF-hand-dom_pair"/>
</dbReference>
<dbReference type="PANTHER" id="PTHR24089">
    <property type="entry name" value="SOLUTE CARRIER FAMILY 25"/>
    <property type="match status" value="1"/>
</dbReference>
<evidence type="ECO:0000256" key="9">
    <source>
        <dbReference type="ARBA" id="ARBA00022989"/>
    </source>
</evidence>
<dbReference type="PROSITE" id="PS00018">
    <property type="entry name" value="EF_HAND_1"/>
    <property type="match status" value="2"/>
</dbReference>
<dbReference type="InterPro" id="IPR023395">
    <property type="entry name" value="MCP_dom_sf"/>
</dbReference>
<evidence type="ECO:0000256" key="7">
    <source>
        <dbReference type="ARBA" id="ARBA00022792"/>
    </source>
</evidence>
<comment type="subcellular location">
    <subcellularLocation>
        <location evidence="1">Mitochondrion inner membrane</location>
        <topology evidence="1">Multi-pass membrane protein</topology>
    </subcellularLocation>
</comment>
<proteinExistence type="inferred from homology"/>
<keyword evidence="5" id="KW-0479">Metal-binding</keyword>
<keyword evidence="11 12" id="KW-0472">Membrane</keyword>
<feature type="repeat" description="Solcar" evidence="12">
    <location>
        <begin position="469"/>
        <end position="552"/>
    </location>
</feature>
<evidence type="ECO:0000256" key="1">
    <source>
        <dbReference type="ARBA" id="ARBA00004448"/>
    </source>
</evidence>
<evidence type="ECO:0000256" key="10">
    <source>
        <dbReference type="ARBA" id="ARBA00023128"/>
    </source>
</evidence>
<dbReference type="GO" id="GO:0005743">
    <property type="term" value="C:mitochondrial inner membrane"/>
    <property type="evidence" value="ECO:0007669"/>
    <property type="project" value="UniProtKB-SubCell"/>
</dbReference>
<dbReference type="Pfam" id="PF00153">
    <property type="entry name" value="Mito_carr"/>
    <property type="match status" value="3"/>
</dbReference>
<dbReference type="Proteomes" id="UP000654370">
    <property type="component" value="Unassembled WGS sequence"/>
</dbReference>
<evidence type="ECO:0000259" key="14">
    <source>
        <dbReference type="PROSITE" id="PS50222"/>
    </source>
</evidence>
<dbReference type="GO" id="GO:0055085">
    <property type="term" value="P:transmembrane transport"/>
    <property type="evidence" value="ECO:0007669"/>
    <property type="project" value="InterPro"/>
</dbReference>
<feature type="domain" description="EF-hand" evidence="14">
    <location>
        <begin position="134"/>
        <end position="169"/>
    </location>
</feature>
<evidence type="ECO:0000256" key="4">
    <source>
        <dbReference type="ARBA" id="ARBA00022692"/>
    </source>
</evidence>
<gene>
    <name evidence="15" type="ORF">INT43_006569</name>
</gene>
<name>A0A8H7UKW8_MORIS</name>
<dbReference type="OrthoDB" id="270584at2759"/>
<comment type="similarity">
    <text evidence="2 13">Belongs to the mitochondrial carrier (TC 2.A.29) family.</text>
</comment>
<dbReference type="FunFam" id="1.50.40.10:FF:000016">
    <property type="entry name" value="Solute carrier family 25 member 23"/>
    <property type="match status" value="1"/>
</dbReference>
<evidence type="ECO:0000256" key="2">
    <source>
        <dbReference type="ARBA" id="ARBA00006375"/>
    </source>
</evidence>
<dbReference type="SUPFAM" id="SSF47473">
    <property type="entry name" value="EF-hand"/>
    <property type="match status" value="1"/>
</dbReference>
<protein>
    <recommendedName>
        <fullName evidence="14">EF-hand domain-containing protein</fullName>
    </recommendedName>
</protein>
<evidence type="ECO:0000256" key="13">
    <source>
        <dbReference type="RuleBase" id="RU000488"/>
    </source>
</evidence>
<dbReference type="InterPro" id="IPR018247">
    <property type="entry name" value="EF_Hand_1_Ca_BS"/>
</dbReference>
<evidence type="ECO:0000256" key="5">
    <source>
        <dbReference type="ARBA" id="ARBA00022723"/>
    </source>
</evidence>
<dbReference type="Gene3D" id="1.50.40.10">
    <property type="entry name" value="Mitochondrial carrier domain"/>
    <property type="match status" value="1"/>
</dbReference>
<feature type="domain" description="EF-hand" evidence="14">
    <location>
        <begin position="170"/>
        <end position="205"/>
    </location>
</feature>
<evidence type="ECO:0000256" key="3">
    <source>
        <dbReference type="ARBA" id="ARBA00022448"/>
    </source>
</evidence>
<dbReference type="InterPro" id="IPR018108">
    <property type="entry name" value="MCP_transmembrane"/>
</dbReference>